<dbReference type="RefSeq" id="WP_189534597.1">
    <property type="nucleotide sequence ID" value="NZ_BMYX01000013.1"/>
</dbReference>
<comment type="caution">
    <text evidence="2">The sequence shown here is derived from an EMBL/GenBank/DDBJ whole genome shotgun (WGS) entry which is preliminary data.</text>
</comment>
<evidence type="ECO:0000313" key="2">
    <source>
        <dbReference type="EMBL" id="GGY19586.1"/>
    </source>
</evidence>
<accession>A0A918P430</accession>
<organism evidence="2 3">
    <name type="scientific">Paludibacterium paludis</name>
    <dbReference type="NCBI Taxonomy" id="1225769"/>
    <lineage>
        <taxon>Bacteria</taxon>
        <taxon>Pseudomonadati</taxon>
        <taxon>Pseudomonadota</taxon>
        <taxon>Betaproteobacteria</taxon>
        <taxon>Neisseriales</taxon>
        <taxon>Chromobacteriaceae</taxon>
        <taxon>Paludibacterium</taxon>
    </lineage>
</organism>
<feature type="domain" description="CD-NTase-associated protein 12/Pycsar effector protein TIR" evidence="1">
    <location>
        <begin position="134"/>
        <end position="251"/>
    </location>
</feature>
<dbReference type="EMBL" id="BMYX01000013">
    <property type="protein sequence ID" value="GGY19586.1"/>
    <property type="molecule type" value="Genomic_DNA"/>
</dbReference>
<gene>
    <name evidence="2" type="ORF">GCM10011289_23960</name>
</gene>
<reference evidence="2" key="2">
    <citation type="submission" date="2020-09" db="EMBL/GenBank/DDBJ databases">
        <authorList>
            <person name="Sun Q."/>
            <person name="Kim S."/>
        </authorList>
    </citation>
    <scope>NUCLEOTIDE SEQUENCE</scope>
    <source>
        <strain evidence="2">KCTC 32182</strain>
    </source>
</reference>
<dbReference type="Pfam" id="PF10137">
    <property type="entry name" value="CAP12-PCTIR_TIR"/>
    <property type="match status" value="1"/>
</dbReference>
<reference evidence="2" key="1">
    <citation type="journal article" date="2014" name="Int. J. Syst. Evol. Microbiol.">
        <title>Complete genome sequence of Corynebacterium casei LMG S-19264T (=DSM 44701T), isolated from a smear-ripened cheese.</title>
        <authorList>
            <consortium name="US DOE Joint Genome Institute (JGI-PGF)"/>
            <person name="Walter F."/>
            <person name="Albersmeier A."/>
            <person name="Kalinowski J."/>
            <person name="Ruckert C."/>
        </authorList>
    </citation>
    <scope>NUCLEOTIDE SEQUENCE</scope>
    <source>
        <strain evidence="2">KCTC 32182</strain>
    </source>
</reference>
<evidence type="ECO:0000313" key="3">
    <source>
        <dbReference type="Proteomes" id="UP000645257"/>
    </source>
</evidence>
<dbReference type="GO" id="GO:0050135">
    <property type="term" value="F:NADP+ nucleosidase activity"/>
    <property type="evidence" value="ECO:0007669"/>
    <property type="project" value="InterPro"/>
</dbReference>
<dbReference type="InterPro" id="IPR019302">
    <property type="entry name" value="CAP12/PCTIR_TIR_dom"/>
</dbReference>
<proteinExistence type="predicted"/>
<name>A0A918P430_9NEIS</name>
<dbReference type="Proteomes" id="UP000645257">
    <property type="component" value="Unassembled WGS sequence"/>
</dbReference>
<protein>
    <recommendedName>
        <fullName evidence="1">CD-NTase-associated protein 12/Pycsar effector protein TIR domain-containing protein</fullName>
    </recommendedName>
</protein>
<sequence length="277" mass="31314">MYYQVLIETSEKVGKAGRNKQYFELDKTDLTEIEERIVYPYLRKEDFQFDGYFLNFGEIKRITIKETQKTTQELSKYENDHMPSGVFMFVSPSDIVGYDKHTKDITTTVFDKAKSFFPAKSATKNSPTAPDLTKVFIVHGRDDLAKTEAARFIEKLGFSAIILHEQASSGKTIIEKIEAHTNVGFAIVLYTPCDIGGLAGEKTQKSRARQNVVFEHGYLIGKLGRHNVCALVKEDVEIPNDISGVVYVPLDRHGAWHLLVAKELCNAGYSFDMNKLL</sequence>
<dbReference type="AlphaFoldDB" id="A0A918P430"/>
<keyword evidence="3" id="KW-1185">Reference proteome</keyword>
<evidence type="ECO:0000259" key="1">
    <source>
        <dbReference type="Pfam" id="PF10137"/>
    </source>
</evidence>